<gene>
    <name evidence="4" type="ORF">C8D99_1218</name>
</gene>
<dbReference type="InterPro" id="IPR003583">
    <property type="entry name" value="Hlx-hairpin-Hlx_DNA-bd_motif"/>
</dbReference>
<dbReference type="GO" id="GO:0015628">
    <property type="term" value="P:protein secretion by the type II secretion system"/>
    <property type="evidence" value="ECO:0007669"/>
    <property type="project" value="TreeGrafter"/>
</dbReference>
<dbReference type="SMART" id="SM00278">
    <property type="entry name" value="HhH1"/>
    <property type="match status" value="2"/>
</dbReference>
<evidence type="ECO:0000313" key="4">
    <source>
        <dbReference type="EMBL" id="TDY55883.1"/>
    </source>
</evidence>
<dbReference type="PROSITE" id="PS51257">
    <property type="entry name" value="PROKAR_LIPOPROTEIN"/>
    <property type="match status" value="1"/>
</dbReference>
<dbReference type="PANTHER" id="PTHR21180">
    <property type="entry name" value="ENDONUCLEASE/EXONUCLEASE/PHOSPHATASE FAMILY DOMAIN-CONTAINING PROTEIN 1"/>
    <property type="match status" value="1"/>
</dbReference>
<feature type="region of interest" description="Disordered" evidence="1">
    <location>
        <begin position="50"/>
        <end position="74"/>
    </location>
</feature>
<dbReference type="RefSeq" id="WP_133958842.1">
    <property type="nucleotide sequence ID" value="NZ_SORI01000021.1"/>
</dbReference>
<dbReference type="SUPFAM" id="SSF47781">
    <property type="entry name" value="RuvA domain 2-like"/>
    <property type="match status" value="1"/>
</dbReference>
<evidence type="ECO:0000256" key="2">
    <source>
        <dbReference type="SAM" id="Phobius"/>
    </source>
</evidence>
<dbReference type="InterPro" id="IPR004509">
    <property type="entry name" value="Competence_ComEA_HhH"/>
</dbReference>
<dbReference type="AlphaFoldDB" id="A0A4V3HFV4"/>
<dbReference type="Gene3D" id="1.10.150.320">
    <property type="entry name" value="Photosystem II 12 kDa extrinsic protein"/>
    <property type="match status" value="1"/>
</dbReference>
<feature type="region of interest" description="Disordered" evidence="1">
    <location>
        <begin position="152"/>
        <end position="172"/>
    </location>
</feature>
<sequence>MRKGFLSDPKYQGLAFFALGIGCFALAGILVFLFSGRFVDRPSGAKAGPALSITVPADKPSGPPSGEISRPAPEPPEAKEWVLYITGGVASPGVYSLPPGSRVHNLVDAAGGLLPNADPVKVNLAAPLADGVHVHVPLAGEVGGKNDIPVPSAPQDSGFLRPPAIPGGSGGGAVRVNTASLEELQRLPGVGPSIARAILEYRTRKGRFTSLQDLLKVSGIGPKKLESLRDHVDLR</sequence>
<dbReference type="GO" id="GO:0015627">
    <property type="term" value="C:type II protein secretion system complex"/>
    <property type="evidence" value="ECO:0007669"/>
    <property type="project" value="TreeGrafter"/>
</dbReference>
<keyword evidence="2" id="KW-0472">Membrane</keyword>
<comment type="caution">
    <text evidence="4">The sequence shown here is derived from an EMBL/GenBank/DDBJ whole genome shotgun (WGS) entry which is preliminary data.</text>
</comment>
<dbReference type="GO" id="GO:0006281">
    <property type="term" value="P:DNA repair"/>
    <property type="evidence" value="ECO:0007669"/>
    <property type="project" value="InterPro"/>
</dbReference>
<dbReference type="Proteomes" id="UP000295066">
    <property type="component" value="Unassembled WGS sequence"/>
</dbReference>
<proteinExistence type="predicted"/>
<dbReference type="EMBL" id="SORI01000021">
    <property type="protein sequence ID" value="TDY55883.1"/>
    <property type="molecule type" value="Genomic_DNA"/>
</dbReference>
<name>A0A4V3HFV4_9BACT</name>
<feature type="transmembrane region" description="Helical" evidence="2">
    <location>
        <begin position="12"/>
        <end position="34"/>
    </location>
</feature>
<dbReference type="InterPro" id="IPR051675">
    <property type="entry name" value="Endo/Exo/Phosphatase_dom_1"/>
</dbReference>
<dbReference type="Gene3D" id="3.10.560.10">
    <property type="entry name" value="Outer membrane lipoprotein wza domain like"/>
    <property type="match status" value="1"/>
</dbReference>
<dbReference type="InterPro" id="IPR019554">
    <property type="entry name" value="Soluble_ligand-bd"/>
</dbReference>
<dbReference type="Pfam" id="PF10531">
    <property type="entry name" value="SLBB"/>
    <property type="match status" value="1"/>
</dbReference>
<dbReference type="InterPro" id="IPR010994">
    <property type="entry name" value="RuvA_2-like"/>
</dbReference>
<protein>
    <submittedName>
        <fullName evidence="4">Competence protein ComEA</fullName>
    </submittedName>
</protein>
<evidence type="ECO:0000256" key="1">
    <source>
        <dbReference type="SAM" id="MobiDB-lite"/>
    </source>
</evidence>
<dbReference type="Pfam" id="PF12836">
    <property type="entry name" value="HHH_3"/>
    <property type="match status" value="1"/>
</dbReference>
<organism evidence="4 5">
    <name type="scientific">Aminivibrio pyruvatiphilus</name>
    <dbReference type="NCBI Taxonomy" id="1005740"/>
    <lineage>
        <taxon>Bacteria</taxon>
        <taxon>Thermotogati</taxon>
        <taxon>Synergistota</taxon>
        <taxon>Synergistia</taxon>
        <taxon>Synergistales</taxon>
        <taxon>Aminobacteriaceae</taxon>
        <taxon>Aminivibrio</taxon>
    </lineage>
</organism>
<dbReference type="NCBIfam" id="TIGR00426">
    <property type="entry name" value="competence protein ComEA helix-hairpin-helix repeat region"/>
    <property type="match status" value="1"/>
</dbReference>
<dbReference type="GO" id="GO:0003677">
    <property type="term" value="F:DNA binding"/>
    <property type="evidence" value="ECO:0007669"/>
    <property type="project" value="InterPro"/>
</dbReference>
<keyword evidence="5" id="KW-1185">Reference proteome</keyword>
<reference evidence="4 5" key="1">
    <citation type="submission" date="2019-03" db="EMBL/GenBank/DDBJ databases">
        <title>Genomic Encyclopedia of Type Strains, Phase IV (KMG-IV): sequencing the most valuable type-strain genomes for metagenomic binning, comparative biology and taxonomic classification.</title>
        <authorList>
            <person name="Goeker M."/>
        </authorList>
    </citation>
    <scope>NUCLEOTIDE SEQUENCE [LARGE SCALE GENOMIC DNA]</scope>
    <source>
        <strain evidence="4 5">DSM 25964</strain>
    </source>
</reference>
<accession>A0A4V3HFV4</accession>
<keyword evidence="2" id="KW-0812">Transmembrane</keyword>
<evidence type="ECO:0000259" key="3">
    <source>
        <dbReference type="SMART" id="SM00278"/>
    </source>
</evidence>
<feature type="domain" description="Helix-hairpin-helix DNA-binding motif class 1" evidence="3">
    <location>
        <begin position="182"/>
        <end position="201"/>
    </location>
</feature>
<evidence type="ECO:0000313" key="5">
    <source>
        <dbReference type="Proteomes" id="UP000295066"/>
    </source>
</evidence>
<dbReference type="OrthoDB" id="9790239at2"/>
<dbReference type="PANTHER" id="PTHR21180:SF32">
    <property type="entry name" value="ENDONUCLEASE_EXONUCLEASE_PHOSPHATASE FAMILY DOMAIN-CONTAINING PROTEIN 1"/>
    <property type="match status" value="1"/>
</dbReference>
<feature type="domain" description="Helix-hairpin-helix DNA-binding motif class 1" evidence="3">
    <location>
        <begin position="212"/>
        <end position="231"/>
    </location>
</feature>
<keyword evidence="2" id="KW-1133">Transmembrane helix</keyword>